<keyword evidence="6 15" id="KW-0349">Heme</keyword>
<evidence type="ECO:0000256" key="4">
    <source>
        <dbReference type="ARBA" id="ARBA00010617"/>
    </source>
</evidence>
<keyword evidence="11 15" id="KW-0408">Iron</keyword>
<keyword evidence="13" id="KW-0472">Membrane</keyword>
<dbReference type="RefSeq" id="XP_026755083.1">
    <property type="nucleotide sequence ID" value="XM_026899282.3"/>
</dbReference>
<comment type="similarity">
    <text evidence="4 16">Belongs to the cytochrome P450 family.</text>
</comment>
<dbReference type="InterPro" id="IPR050476">
    <property type="entry name" value="Insect_CytP450_Detox"/>
</dbReference>
<evidence type="ECO:0000256" key="14">
    <source>
        <dbReference type="ARBA" id="ARBA00047827"/>
    </source>
</evidence>
<dbReference type="PROSITE" id="PS00086">
    <property type="entry name" value="CYTOCHROME_P450"/>
    <property type="match status" value="1"/>
</dbReference>
<dbReference type="InterPro" id="IPR001128">
    <property type="entry name" value="Cyt_P450"/>
</dbReference>
<dbReference type="Pfam" id="PF00067">
    <property type="entry name" value="p450"/>
    <property type="match status" value="1"/>
</dbReference>
<dbReference type="InParanoid" id="A0A6J1WS13"/>
<comment type="cofactor">
    <cofactor evidence="1 15">
        <name>heme</name>
        <dbReference type="ChEBI" id="CHEBI:30413"/>
    </cofactor>
</comment>
<reference evidence="18" key="1">
    <citation type="submission" date="2025-08" db="UniProtKB">
        <authorList>
            <consortium name="RefSeq"/>
        </authorList>
    </citation>
    <scope>IDENTIFICATION</scope>
    <source>
        <tissue evidence="18">Whole larvae</tissue>
    </source>
</reference>
<dbReference type="GO" id="GO:0016712">
    <property type="term" value="F:oxidoreductase activity, acting on paired donors, with incorporation or reduction of molecular oxygen, reduced flavin or flavoprotein as one donor, and incorporation of one atom of oxygen"/>
    <property type="evidence" value="ECO:0007669"/>
    <property type="project" value="UniProtKB-EC"/>
</dbReference>
<evidence type="ECO:0000256" key="16">
    <source>
        <dbReference type="RuleBase" id="RU000461"/>
    </source>
</evidence>
<dbReference type="SUPFAM" id="SSF48264">
    <property type="entry name" value="Cytochrome P450"/>
    <property type="match status" value="1"/>
</dbReference>
<evidence type="ECO:0000256" key="8">
    <source>
        <dbReference type="ARBA" id="ARBA00022824"/>
    </source>
</evidence>
<dbReference type="GO" id="GO:0005506">
    <property type="term" value="F:iron ion binding"/>
    <property type="evidence" value="ECO:0007669"/>
    <property type="project" value="InterPro"/>
</dbReference>
<dbReference type="AlphaFoldDB" id="A0A6J1WS13"/>
<dbReference type="InterPro" id="IPR017972">
    <property type="entry name" value="Cyt_P450_CS"/>
</dbReference>
<keyword evidence="8" id="KW-0256">Endoplasmic reticulum</keyword>
<accession>A0A6J1WS13</accession>
<evidence type="ECO:0000313" key="17">
    <source>
        <dbReference type="Proteomes" id="UP001652740"/>
    </source>
</evidence>
<protein>
    <recommendedName>
        <fullName evidence="5">unspecific monooxygenase</fullName>
        <ecNumber evidence="5">1.14.14.1</ecNumber>
    </recommendedName>
</protein>
<dbReference type="PRINTS" id="PR00385">
    <property type="entry name" value="P450"/>
</dbReference>
<name>A0A6J1WS13_GALME</name>
<keyword evidence="10 16" id="KW-0560">Oxidoreductase</keyword>
<dbReference type="CDD" id="cd11056">
    <property type="entry name" value="CYP6-like"/>
    <property type="match status" value="1"/>
</dbReference>
<dbReference type="GO" id="GO:0005789">
    <property type="term" value="C:endoplasmic reticulum membrane"/>
    <property type="evidence" value="ECO:0007669"/>
    <property type="project" value="UniProtKB-SubCell"/>
</dbReference>
<dbReference type="PANTHER" id="PTHR24292:SF45">
    <property type="entry name" value="CYTOCHROME P450 6G1-RELATED"/>
    <property type="match status" value="1"/>
</dbReference>
<evidence type="ECO:0000256" key="6">
    <source>
        <dbReference type="ARBA" id="ARBA00022617"/>
    </source>
</evidence>
<evidence type="ECO:0000256" key="9">
    <source>
        <dbReference type="ARBA" id="ARBA00022848"/>
    </source>
</evidence>
<dbReference type="InterPro" id="IPR036396">
    <property type="entry name" value="Cyt_P450_sf"/>
</dbReference>
<feature type="binding site" description="axial binding residue" evidence="15">
    <location>
        <position position="455"/>
    </location>
    <ligand>
        <name>heme</name>
        <dbReference type="ChEBI" id="CHEBI:30413"/>
    </ligand>
    <ligandPart>
        <name>Fe</name>
        <dbReference type="ChEBI" id="CHEBI:18248"/>
    </ligandPart>
</feature>
<dbReference type="GO" id="GO:0020037">
    <property type="term" value="F:heme binding"/>
    <property type="evidence" value="ECO:0007669"/>
    <property type="project" value="InterPro"/>
</dbReference>
<dbReference type="FunFam" id="1.10.630.10:FF:000042">
    <property type="entry name" value="Cytochrome P450"/>
    <property type="match status" value="1"/>
</dbReference>
<dbReference type="OrthoDB" id="2789670at2759"/>
<evidence type="ECO:0000256" key="10">
    <source>
        <dbReference type="ARBA" id="ARBA00023002"/>
    </source>
</evidence>
<organism evidence="17 18">
    <name type="scientific">Galleria mellonella</name>
    <name type="common">Greater wax moth</name>
    <dbReference type="NCBI Taxonomy" id="7137"/>
    <lineage>
        <taxon>Eukaryota</taxon>
        <taxon>Metazoa</taxon>
        <taxon>Ecdysozoa</taxon>
        <taxon>Arthropoda</taxon>
        <taxon>Hexapoda</taxon>
        <taxon>Insecta</taxon>
        <taxon>Pterygota</taxon>
        <taxon>Neoptera</taxon>
        <taxon>Endopterygota</taxon>
        <taxon>Lepidoptera</taxon>
        <taxon>Glossata</taxon>
        <taxon>Ditrysia</taxon>
        <taxon>Pyraloidea</taxon>
        <taxon>Pyralidae</taxon>
        <taxon>Galleriinae</taxon>
        <taxon>Galleria</taxon>
    </lineage>
</organism>
<dbReference type="Gene3D" id="1.10.630.10">
    <property type="entry name" value="Cytochrome P450"/>
    <property type="match status" value="1"/>
</dbReference>
<dbReference type="InterPro" id="IPR002401">
    <property type="entry name" value="Cyt_P450_E_grp-I"/>
</dbReference>
<keyword evidence="7 15" id="KW-0479">Metal-binding</keyword>
<evidence type="ECO:0000256" key="1">
    <source>
        <dbReference type="ARBA" id="ARBA00001971"/>
    </source>
</evidence>
<evidence type="ECO:0000256" key="11">
    <source>
        <dbReference type="ARBA" id="ARBA00023004"/>
    </source>
</evidence>
<proteinExistence type="inferred from homology"/>
<keyword evidence="12 16" id="KW-0503">Monooxygenase</keyword>
<sequence length="519" mass="60729">MEVVLIVLTIILFIVYYVLKTKNNYWKKRKIPYAKPVPILGNYGEYLIMRTSMPEVAQSLCKKFPNAPYFGVFYGTEPTLMVQDPEVIKQVITKDYYYCSSREISDYTHKEVFTQNLFFTYGDRWKVLRQNLTPLFSSSKMKNMFYLIEKCSHSMQDMLDNEFGKSPVVKIRDLFARFTMDGIGTCAFGINTRTMEKDSYDNPFAFIGASMFLDTYYRGFKIFARAIWPMIFYGIGMKTFPTEANRFFHKVMTEVFAERQYKPSARNDFVDLVLALNEKQYITGDRLTNMKGDDKKVTLKVDDEFLVAQCLMFFAAGFETSSTVLRYTLYELAKHPAAQERAIKEIDEYLRRHQNKLKYECVTELPYLEACINEAMRLYPVLGVLTREVVDKYTLPCGAVLDKGVRIHIPVYHLHHHPEHFPEPEEYRPERFYGNEKQDIKPYTYLPFGEGPRICIGMRFAKMQMMAGVITLLKKYRVELAEGTPRKLQFGARTIVTQPAEEIKLRLVKREGWEQRTLA</sequence>
<evidence type="ECO:0000256" key="15">
    <source>
        <dbReference type="PIRSR" id="PIRSR602401-1"/>
    </source>
</evidence>
<evidence type="ECO:0000313" key="18">
    <source>
        <dbReference type="RefSeq" id="XP_026755083.1"/>
    </source>
</evidence>
<dbReference type="PANTHER" id="PTHR24292">
    <property type="entry name" value="CYTOCHROME P450"/>
    <property type="match status" value="1"/>
</dbReference>
<dbReference type="GeneID" id="113515130"/>
<evidence type="ECO:0000256" key="5">
    <source>
        <dbReference type="ARBA" id="ARBA00012109"/>
    </source>
</evidence>
<comment type="subcellular location">
    <subcellularLocation>
        <location evidence="3">Endoplasmic reticulum membrane</location>
        <topology evidence="3">Peripheral membrane protein</topology>
    </subcellularLocation>
    <subcellularLocation>
        <location evidence="2">Microsome membrane</location>
        <topology evidence="2">Peripheral membrane protein</topology>
    </subcellularLocation>
</comment>
<dbReference type="EC" id="1.14.14.1" evidence="5"/>
<keyword evidence="17" id="KW-1185">Reference proteome</keyword>
<dbReference type="Proteomes" id="UP001652740">
    <property type="component" value="Unplaced"/>
</dbReference>
<evidence type="ECO:0000256" key="3">
    <source>
        <dbReference type="ARBA" id="ARBA00004406"/>
    </source>
</evidence>
<keyword evidence="9" id="KW-0492">Microsome</keyword>
<evidence type="ECO:0000256" key="12">
    <source>
        <dbReference type="ARBA" id="ARBA00023033"/>
    </source>
</evidence>
<comment type="catalytic activity">
    <reaction evidence="14">
        <text>an organic molecule + reduced [NADPH--hemoprotein reductase] + O2 = an alcohol + oxidized [NADPH--hemoprotein reductase] + H2O + H(+)</text>
        <dbReference type="Rhea" id="RHEA:17149"/>
        <dbReference type="Rhea" id="RHEA-COMP:11964"/>
        <dbReference type="Rhea" id="RHEA-COMP:11965"/>
        <dbReference type="ChEBI" id="CHEBI:15377"/>
        <dbReference type="ChEBI" id="CHEBI:15378"/>
        <dbReference type="ChEBI" id="CHEBI:15379"/>
        <dbReference type="ChEBI" id="CHEBI:30879"/>
        <dbReference type="ChEBI" id="CHEBI:57618"/>
        <dbReference type="ChEBI" id="CHEBI:58210"/>
        <dbReference type="ChEBI" id="CHEBI:142491"/>
        <dbReference type="EC" id="1.14.14.1"/>
    </reaction>
</comment>
<dbReference type="PRINTS" id="PR00463">
    <property type="entry name" value="EP450I"/>
</dbReference>
<evidence type="ECO:0000256" key="13">
    <source>
        <dbReference type="ARBA" id="ARBA00023136"/>
    </source>
</evidence>
<evidence type="ECO:0000256" key="7">
    <source>
        <dbReference type="ARBA" id="ARBA00022723"/>
    </source>
</evidence>
<evidence type="ECO:0000256" key="2">
    <source>
        <dbReference type="ARBA" id="ARBA00004174"/>
    </source>
</evidence>
<dbReference type="KEGG" id="gmw:113515130"/>
<gene>
    <name evidence="18" type="primary">LOC113515130</name>
</gene>